<protein>
    <submittedName>
        <fullName evidence="1">Uncharacterized protein</fullName>
    </submittedName>
</protein>
<gene>
    <name evidence="1" type="ORF">C7449_11212</name>
</gene>
<proteinExistence type="predicted"/>
<dbReference type="RefSeq" id="WP_108004802.1">
    <property type="nucleotide sequence ID" value="NZ_JBHEEX010000026.1"/>
</dbReference>
<comment type="caution">
    <text evidence="1">The sequence shown here is derived from an EMBL/GenBank/DDBJ whole genome shotgun (WGS) entry which is preliminary data.</text>
</comment>
<dbReference type="AlphaFoldDB" id="A0A2T5ANU9"/>
<accession>A0A2T5ANU9</accession>
<dbReference type="EMBL" id="PZZZ01000012">
    <property type="protein sequence ID" value="PTM88380.1"/>
    <property type="molecule type" value="Genomic_DNA"/>
</dbReference>
<dbReference type="Proteomes" id="UP000241247">
    <property type="component" value="Unassembled WGS sequence"/>
</dbReference>
<evidence type="ECO:0000313" key="1">
    <source>
        <dbReference type="EMBL" id="PTM88380.1"/>
    </source>
</evidence>
<organism evidence="1 2">
    <name type="scientific">Mycoplana dimorpha</name>
    <dbReference type="NCBI Taxonomy" id="28320"/>
    <lineage>
        <taxon>Bacteria</taxon>
        <taxon>Pseudomonadati</taxon>
        <taxon>Pseudomonadota</taxon>
        <taxon>Alphaproteobacteria</taxon>
        <taxon>Hyphomicrobiales</taxon>
        <taxon>Rhizobiaceae</taxon>
        <taxon>Mycoplana</taxon>
    </lineage>
</organism>
<sequence length="118" mass="13776">MDVLFFKKDGVPRELVPDAMMLEVLHRGAAAELEQLRKKGPPKQKYLDVAPLLDDYYIEFVEKAVLVGVRDGEEFMTQDLVAFSHDLQIALTLDNWYRLGRQRSEMDRFAAYRARRGW</sequence>
<keyword evidence="2" id="KW-1185">Reference proteome</keyword>
<evidence type="ECO:0000313" key="2">
    <source>
        <dbReference type="Proteomes" id="UP000241247"/>
    </source>
</evidence>
<name>A0A2T5ANU9_MYCDI</name>
<dbReference type="OrthoDB" id="7870532at2"/>
<reference evidence="1 2" key="1">
    <citation type="submission" date="2018-04" db="EMBL/GenBank/DDBJ databases">
        <title>Genomic Encyclopedia of Type Strains, Phase IV (KMG-IV): sequencing the most valuable type-strain genomes for metagenomic binning, comparative biology and taxonomic classification.</title>
        <authorList>
            <person name="Goeker M."/>
        </authorList>
    </citation>
    <scope>NUCLEOTIDE SEQUENCE [LARGE SCALE GENOMIC DNA]</scope>
    <source>
        <strain evidence="1 2">DSM 7138</strain>
    </source>
</reference>